<dbReference type="OrthoDB" id="116415at2"/>
<evidence type="ECO:0000256" key="1">
    <source>
        <dbReference type="SAM" id="Phobius"/>
    </source>
</evidence>
<protein>
    <submittedName>
        <fullName evidence="2">Uncharacterized protein DUF4239</fullName>
    </submittedName>
</protein>
<keyword evidence="1" id="KW-1133">Transmembrane helix</keyword>
<dbReference type="RefSeq" id="WP_132541005.1">
    <property type="nucleotide sequence ID" value="NZ_SLWY01000007.1"/>
</dbReference>
<proteinExistence type="predicted"/>
<gene>
    <name evidence="2" type="ORF">EV699_107162</name>
</gene>
<dbReference type="Proteomes" id="UP000295765">
    <property type="component" value="Unassembled WGS sequence"/>
</dbReference>
<keyword evidence="1" id="KW-0472">Membrane</keyword>
<dbReference type="InterPro" id="IPR025333">
    <property type="entry name" value="DUF4239"/>
</dbReference>
<dbReference type="EMBL" id="SLWY01000007">
    <property type="protein sequence ID" value="TCO81768.1"/>
    <property type="molecule type" value="Genomic_DNA"/>
</dbReference>
<keyword evidence="3" id="KW-1185">Reference proteome</keyword>
<accession>A0A4R2LBK5</accession>
<dbReference type="AlphaFoldDB" id="A0A4R2LBK5"/>
<name>A0A4R2LBK5_9GAMM</name>
<sequence>MTNLTLYASLAAAGVLLGMLVCLEVGRRLGRVRLAHDPDGLAQGVGTAEGAVFGLLGLLIAFTFSGAATRFEERRHLITQETNAIGTAYLRLDLLPGDAQADLRALFRRYVELRAAVFRSAADQAATQAKLTESAALQNAIWGQAMAACRRPDTPAPAAILLLPALNEMFDITTTRWAATRNHPPIPIFVLLAGLSCIAALLVGYDMAASRKRSLLHSLAFATILSLSLYVILDLEFPRLGMIRIDAADQLLLDMLEGMH</sequence>
<dbReference type="Pfam" id="PF14023">
    <property type="entry name" value="Bestrophin-like"/>
    <property type="match status" value="1"/>
</dbReference>
<evidence type="ECO:0000313" key="2">
    <source>
        <dbReference type="EMBL" id="TCO81768.1"/>
    </source>
</evidence>
<feature type="transmembrane region" description="Helical" evidence="1">
    <location>
        <begin position="214"/>
        <end position="233"/>
    </location>
</feature>
<feature type="transmembrane region" description="Helical" evidence="1">
    <location>
        <begin position="186"/>
        <end position="208"/>
    </location>
</feature>
<organism evidence="2 3">
    <name type="scientific">Plasticicumulans lactativorans</name>
    <dbReference type="NCBI Taxonomy" id="1133106"/>
    <lineage>
        <taxon>Bacteria</taxon>
        <taxon>Pseudomonadati</taxon>
        <taxon>Pseudomonadota</taxon>
        <taxon>Gammaproteobacteria</taxon>
        <taxon>Candidatus Competibacteraceae</taxon>
        <taxon>Plasticicumulans</taxon>
    </lineage>
</organism>
<evidence type="ECO:0000313" key="3">
    <source>
        <dbReference type="Proteomes" id="UP000295765"/>
    </source>
</evidence>
<comment type="caution">
    <text evidence="2">The sequence shown here is derived from an EMBL/GenBank/DDBJ whole genome shotgun (WGS) entry which is preliminary data.</text>
</comment>
<keyword evidence="1" id="KW-0812">Transmembrane</keyword>
<reference evidence="2 3" key="1">
    <citation type="submission" date="2019-03" db="EMBL/GenBank/DDBJ databases">
        <title>Genomic Encyclopedia of Type Strains, Phase IV (KMG-IV): sequencing the most valuable type-strain genomes for metagenomic binning, comparative biology and taxonomic classification.</title>
        <authorList>
            <person name="Goeker M."/>
        </authorList>
    </citation>
    <scope>NUCLEOTIDE SEQUENCE [LARGE SCALE GENOMIC DNA]</scope>
    <source>
        <strain evidence="2 3">DSM 25287</strain>
    </source>
</reference>
<feature type="transmembrane region" description="Helical" evidence="1">
    <location>
        <begin position="46"/>
        <end position="68"/>
    </location>
</feature>